<evidence type="ECO:0000313" key="2">
    <source>
        <dbReference type="Proteomes" id="UP001163321"/>
    </source>
</evidence>
<proteinExistence type="predicted"/>
<keyword evidence="2" id="KW-1185">Reference proteome</keyword>
<dbReference type="Proteomes" id="UP001163321">
    <property type="component" value="Chromosome 3"/>
</dbReference>
<gene>
    <name evidence="1" type="ORF">PsorP6_008328</name>
</gene>
<comment type="caution">
    <text evidence="1">The sequence shown here is derived from an EMBL/GenBank/DDBJ whole genome shotgun (WGS) entry which is preliminary data.</text>
</comment>
<organism evidence="1 2">
    <name type="scientific">Peronosclerospora sorghi</name>
    <dbReference type="NCBI Taxonomy" id="230839"/>
    <lineage>
        <taxon>Eukaryota</taxon>
        <taxon>Sar</taxon>
        <taxon>Stramenopiles</taxon>
        <taxon>Oomycota</taxon>
        <taxon>Peronosporomycetes</taxon>
        <taxon>Peronosporales</taxon>
        <taxon>Peronosporaceae</taxon>
        <taxon>Peronosclerospora</taxon>
    </lineage>
</organism>
<reference evidence="1 2" key="1">
    <citation type="journal article" date="2022" name="bioRxiv">
        <title>The genome of the oomycete Peronosclerospora sorghi, a cosmopolitan pathogen of maize and sorghum, is inflated with dispersed pseudogenes.</title>
        <authorList>
            <person name="Fletcher K."/>
            <person name="Martin F."/>
            <person name="Isakeit T."/>
            <person name="Cavanaugh K."/>
            <person name="Magill C."/>
            <person name="Michelmore R."/>
        </authorList>
    </citation>
    <scope>NUCLEOTIDE SEQUENCE [LARGE SCALE GENOMIC DNA]</scope>
    <source>
        <strain evidence="1">P6</strain>
    </source>
</reference>
<name>A0ACC0WAM2_9STRA</name>
<sequence>MVYAVEWKGVGRSDRPKWCPKSDEEMDDFFIESLEEWRRELDLSRFILCGHSMGAMYSTYFAEKYSDRIEHLIIISPAGVNCSGLRQQDLPLLLKFTSMFYITPMVPTLDRLTCVLLTHHSIIRFAGPLGPSLVRWSWRKRIDWTPATNIIRSGELNFGLITDYCYHNWALNASGDIAFYTHLHPGESARRRALDGILTPEKLQVPLTIMYGGGMDWMNSEFGAAVVRRLEKNQYAVFRLVPISGHQVFMDNPIDFNRMLFRQ</sequence>
<dbReference type="EMBL" id="CM047582">
    <property type="protein sequence ID" value="KAI9915170.1"/>
    <property type="molecule type" value="Genomic_DNA"/>
</dbReference>
<protein>
    <submittedName>
        <fullName evidence="1">Uncharacterized protein</fullName>
    </submittedName>
</protein>
<accession>A0ACC0WAM2</accession>
<evidence type="ECO:0000313" key="1">
    <source>
        <dbReference type="EMBL" id="KAI9915170.1"/>
    </source>
</evidence>